<dbReference type="EMBL" id="JACEIK010000891">
    <property type="protein sequence ID" value="MCD7463489.1"/>
    <property type="molecule type" value="Genomic_DNA"/>
</dbReference>
<dbReference type="Pfam" id="PF11250">
    <property type="entry name" value="FAF"/>
    <property type="match status" value="1"/>
</dbReference>
<dbReference type="Proteomes" id="UP000823775">
    <property type="component" value="Unassembled WGS sequence"/>
</dbReference>
<feature type="domain" description="FAF" evidence="2">
    <location>
        <begin position="125"/>
        <end position="176"/>
    </location>
</feature>
<keyword evidence="4" id="KW-1185">Reference proteome</keyword>
<comment type="caution">
    <text evidence="3">The sequence shown here is derived from an EMBL/GenBank/DDBJ whole genome shotgun (WGS) entry which is preliminary data.</text>
</comment>
<comment type="similarity">
    <text evidence="1">Belongs to the fantastic four family.</text>
</comment>
<name>A0ABS8SXJ4_DATST</name>
<dbReference type="PANTHER" id="PTHR33155">
    <property type="entry name" value="FANTASTIC FOUR-LIKE PROTEIN (DUF3049)"/>
    <property type="match status" value="1"/>
</dbReference>
<proteinExistence type="inferred from homology"/>
<evidence type="ECO:0000313" key="3">
    <source>
        <dbReference type="EMBL" id="MCD7463489.1"/>
    </source>
</evidence>
<gene>
    <name evidence="3" type="ORF">HAX54_050727</name>
</gene>
<evidence type="ECO:0000259" key="2">
    <source>
        <dbReference type="Pfam" id="PF11250"/>
    </source>
</evidence>
<protein>
    <recommendedName>
        <fullName evidence="2">FAF domain-containing protein</fullName>
    </recommendedName>
</protein>
<evidence type="ECO:0000256" key="1">
    <source>
        <dbReference type="ARBA" id="ARBA00008690"/>
    </source>
</evidence>
<reference evidence="3 4" key="1">
    <citation type="journal article" date="2021" name="BMC Genomics">
        <title>Datura genome reveals duplications of psychoactive alkaloid biosynthetic genes and high mutation rate following tissue culture.</title>
        <authorList>
            <person name="Rajewski A."/>
            <person name="Carter-House D."/>
            <person name="Stajich J."/>
            <person name="Litt A."/>
        </authorList>
    </citation>
    <scope>NUCLEOTIDE SEQUENCE [LARGE SCALE GENOMIC DNA]</scope>
    <source>
        <strain evidence="3">AR-01</strain>
    </source>
</reference>
<evidence type="ECO:0000313" key="4">
    <source>
        <dbReference type="Proteomes" id="UP000823775"/>
    </source>
</evidence>
<sequence>MARWDLRGSGWKLKLSNLNSTPEISDARDLELDVSSWSFIQILNKPSSHHYRLEYKEDDVYIHPSTTKPSSPVMSTRSLEMCTESLGSETGCCFIESMDEMDISRGVQRSKCREFKKRIIKRTMDFPPPLTSISGRERIQVRSHREGGRLVLRAVSILAYDSYFQAERATGTLRLSWKQIGEVENGEEQMANSCRKLTSEIGVPRRCKEKSGSRFKEISNWGQFWVAIS</sequence>
<dbReference type="InterPro" id="IPR046431">
    <property type="entry name" value="FAF_dom"/>
</dbReference>
<dbReference type="InterPro" id="IPR021410">
    <property type="entry name" value="FAF"/>
</dbReference>
<organism evidence="3 4">
    <name type="scientific">Datura stramonium</name>
    <name type="common">Jimsonweed</name>
    <name type="synonym">Common thornapple</name>
    <dbReference type="NCBI Taxonomy" id="4076"/>
    <lineage>
        <taxon>Eukaryota</taxon>
        <taxon>Viridiplantae</taxon>
        <taxon>Streptophyta</taxon>
        <taxon>Embryophyta</taxon>
        <taxon>Tracheophyta</taxon>
        <taxon>Spermatophyta</taxon>
        <taxon>Magnoliopsida</taxon>
        <taxon>eudicotyledons</taxon>
        <taxon>Gunneridae</taxon>
        <taxon>Pentapetalae</taxon>
        <taxon>asterids</taxon>
        <taxon>lamiids</taxon>
        <taxon>Solanales</taxon>
        <taxon>Solanaceae</taxon>
        <taxon>Solanoideae</taxon>
        <taxon>Datureae</taxon>
        <taxon>Datura</taxon>
    </lineage>
</organism>
<dbReference type="PANTHER" id="PTHR33155:SF37">
    <property type="entry name" value="PROTEIN FANTASTIC FOUR 3"/>
    <property type="match status" value="1"/>
</dbReference>
<accession>A0ABS8SXJ4</accession>